<keyword evidence="11" id="KW-1185">Reference proteome</keyword>
<reference evidence="10 11" key="1">
    <citation type="submission" date="2024-11" db="EMBL/GenBank/DDBJ databases">
        <title>Chromosome-level genome assembly of the freshwater bivalve Anodonta woodiana.</title>
        <authorList>
            <person name="Chen X."/>
        </authorList>
    </citation>
    <scope>NUCLEOTIDE SEQUENCE [LARGE SCALE GENOMIC DNA]</scope>
    <source>
        <strain evidence="10">MN2024</strain>
        <tissue evidence="10">Gills</tissue>
    </source>
</reference>
<keyword evidence="5" id="KW-0865">Zymogen</keyword>
<name>A0ABD3X7U9_SINWO</name>
<proteinExistence type="inferred from homology"/>
<dbReference type="EMBL" id="JBJQND010000003">
    <property type="protein sequence ID" value="KAL3882306.1"/>
    <property type="molecule type" value="Genomic_DNA"/>
</dbReference>
<dbReference type="Pfam" id="PF00112">
    <property type="entry name" value="Peptidase_C1"/>
    <property type="match status" value="1"/>
</dbReference>
<keyword evidence="3" id="KW-0378">Hydrolase</keyword>
<dbReference type="InterPro" id="IPR000668">
    <property type="entry name" value="Peptidase_C1A_C"/>
</dbReference>
<dbReference type="PROSITE" id="PS00139">
    <property type="entry name" value="THIOL_PROTEASE_CYS"/>
    <property type="match status" value="1"/>
</dbReference>
<comment type="similarity">
    <text evidence="1">Belongs to the peptidase C1 family.</text>
</comment>
<dbReference type="CDD" id="cd02248">
    <property type="entry name" value="Peptidase_C1A"/>
    <property type="match status" value="1"/>
</dbReference>
<dbReference type="SMART" id="SM00848">
    <property type="entry name" value="Inhibitor_I29"/>
    <property type="match status" value="1"/>
</dbReference>
<dbReference type="InterPro" id="IPR013128">
    <property type="entry name" value="Peptidase_C1A"/>
</dbReference>
<feature type="signal peptide" evidence="7">
    <location>
        <begin position="1"/>
        <end position="18"/>
    </location>
</feature>
<dbReference type="PROSITE" id="PS00639">
    <property type="entry name" value="THIOL_PROTEASE_HIS"/>
    <property type="match status" value="1"/>
</dbReference>
<dbReference type="AlphaFoldDB" id="A0ABD3X7U9"/>
<evidence type="ECO:0000256" key="5">
    <source>
        <dbReference type="ARBA" id="ARBA00023145"/>
    </source>
</evidence>
<keyword evidence="4" id="KW-0788">Thiol protease</keyword>
<feature type="chain" id="PRO_5044748147" description="Cathepsin L" evidence="7">
    <location>
        <begin position="19"/>
        <end position="351"/>
    </location>
</feature>
<dbReference type="Gene3D" id="3.90.70.10">
    <property type="entry name" value="Cysteine proteinases"/>
    <property type="match status" value="1"/>
</dbReference>
<dbReference type="GO" id="GO:0006508">
    <property type="term" value="P:proteolysis"/>
    <property type="evidence" value="ECO:0007669"/>
    <property type="project" value="UniProtKB-KW"/>
</dbReference>
<dbReference type="GO" id="GO:0008234">
    <property type="term" value="F:cysteine-type peptidase activity"/>
    <property type="evidence" value="ECO:0007669"/>
    <property type="project" value="UniProtKB-KW"/>
</dbReference>
<accession>A0ABD3X7U9</accession>
<dbReference type="InterPro" id="IPR038765">
    <property type="entry name" value="Papain-like_cys_pep_sf"/>
</dbReference>
<dbReference type="PANTHER" id="PTHR12411">
    <property type="entry name" value="CYSTEINE PROTEASE FAMILY C1-RELATED"/>
    <property type="match status" value="1"/>
</dbReference>
<dbReference type="InterPro" id="IPR013201">
    <property type="entry name" value="Prot_inhib_I29"/>
</dbReference>
<evidence type="ECO:0000256" key="4">
    <source>
        <dbReference type="ARBA" id="ARBA00022807"/>
    </source>
</evidence>
<dbReference type="Pfam" id="PF08246">
    <property type="entry name" value="Inhibitor_I29"/>
    <property type="match status" value="1"/>
</dbReference>
<dbReference type="InterPro" id="IPR025660">
    <property type="entry name" value="Pept_his_AS"/>
</dbReference>
<keyword evidence="7" id="KW-0732">Signal</keyword>
<sequence length="351" mass="39051">MMYASILTVVVAAYLVAAAPGDLSYVHWFAIEPASEIHGKIIGESWELFKTKHNKQYGSTEEEAYRQSVFIENMKTIEIHNEKYKKGETSFWLGMNHFSDLKAEEFKMLHIGCIKKRVNLTDTTCSTFLPPHNVMLPDTVDWREKGYVTPVKDQGLCGSCWSFSTTGSLEGQNFRKTGKLVSLSEQQLVDCSGDFGNLGCGGGFMDQTFEYIKKYGIETEEEYPYRAEDQKCKYSSSKVVAKDTGCVDIKNGSESDLQKAVATIGPISVGIDANHNSFRQYSGGVYEESACSSTNLDHGVLAVGYGTEDGKDYWLVKNSWGEDWGDHGYIKIIRNKGNMCGIATAASYPLM</sequence>
<evidence type="ECO:0000256" key="3">
    <source>
        <dbReference type="ARBA" id="ARBA00022801"/>
    </source>
</evidence>
<gene>
    <name evidence="10" type="ORF">ACJMK2_028666</name>
</gene>
<dbReference type="InterPro" id="IPR039417">
    <property type="entry name" value="Peptidase_C1A_papain-like"/>
</dbReference>
<evidence type="ECO:0000259" key="8">
    <source>
        <dbReference type="SMART" id="SM00645"/>
    </source>
</evidence>
<feature type="domain" description="Peptidase C1A papain C-terminal" evidence="8">
    <location>
        <begin position="136"/>
        <end position="350"/>
    </location>
</feature>
<dbReference type="Proteomes" id="UP001634394">
    <property type="component" value="Unassembled WGS sequence"/>
</dbReference>
<evidence type="ECO:0000313" key="11">
    <source>
        <dbReference type="Proteomes" id="UP001634394"/>
    </source>
</evidence>
<feature type="domain" description="Cathepsin propeptide inhibitor" evidence="9">
    <location>
        <begin position="46"/>
        <end position="106"/>
    </location>
</feature>
<comment type="caution">
    <text evidence="10">The sequence shown here is derived from an EMBL/GenBank/DDBJ whole genome shotgun (WGS) entry which is preliminary data.</text>
</comment>
<keyword evidence="2" id="KW-0645">Protease</keyword>
<evidence type="ECO:0000313" key="10">
    <source>
        <dbReference type="EMBL" id="KAL3882306.1"/>
    </source>
</evidence>
<dbReference type="PRINTS" id="PR00705">
    <property type="entry name" value="PAPAIN"/>
</dbReference>
<evidence type="ECO:0000256" key="2">
    <source>
        <dbReference type="ARBA" id="ARBA00022670"/>
    </source>
</evidence>
<dbReference type="SUPFAM" id="SSF54001">
    <property type="entry name" value="Cysteine proteinases"/>
    <property type="match status" value="1"/>
</dbReference>
<dbReference type="FunFam" id="3.90.70.10:FF:000006">
    <property type="entry name" value="Cathepsin S"/>
    <property type="match status" value="1"/>
</dbReference>
<evidence type="ECO:0000259" key="9">
    <source>
        <dbReference type="SMART" id="SM00848"/>
    </source>
</evidence>
<evidence type="ECO:0000256" key="7">
    <source>
        <dbReference type="SAM" id="SignalP"/>
    </source>
</evidence>
<evidence type="ECO:0000256" key="6">
    <source>
        <dbReference type="ARBA" id="ARBA00023157"/>
    </source>
</evidence>
<dbReference type="PROSITE" id="PS00640">
    <property type="entry name" value="THIOL_PROTEASE_ASN"/>
    <property type="match status" value="1"/>
</dbReference>
<organism evidence="10 11">
    <name type="scientific">Sinanodonta woodiana</name>
    <name type="common">Chinese pond mussel</name>
    <name type="synonym">Anodonta woodiana</name>
    <dbReference type="NCBI Taxonomy" id="1069815"/>
    <lineage>
        <taxon>Eukaryota</taxon>
        <taxon>Metazoa</taxon>
        <taxon>Spiralia</taxon>
        <taxon>Lophotrochozoa</taxon>
        <taxon>Mollusca</taxon>
        <taxon>Bivalvia</taxon>
        <taxon>Autobranchia</taxon>
        <taxon>Heteroconchia</taxon>
        <taxon>Palaeoheterodonta</taxon>
        <taxon>Unionida</taxon>
        <taxon>Unionoidea</taxon>
        <taxon>Unionidae</taxon>
        <taxon>Unioninae</taxon>
        <taxon>Sinanodonta</taxon>
    </lineage>
</organism>
<dbReference type="InterPro" id="IPR025661">
    <property type="entry name" value="Pept_asp_AS"/>
</dbReference>
<evidence type="ECO:0000256" key="1">
    <source>
        <dbReference type="ARBA" id="ARBA00008455"/>
    </source>
</evidence>
<protein>
    <recommendedName>
        <fullName evidence="12">Cathepsin L</fullName>
    </recommendedName>
</protein>
<evidence type="ECO:0008006" key="12">
    <source>
        <dbReference type="Google" id="ProtNLM"/>
    </source>
</evidence>
<keyword evidence="6" id="KW-1015">Disulfide bond</keyword>
<dbReference type="InterPro" id="IPR000169">
    <property type="entry name" value="Pept_cys_AS"/>
</dbReference>
<dbReference type="SMART" id="SM00645">
    <property type="entry name" value="Pept_C1"/>
    <property type="match status" value="1"/>
</dbReference>